<reference evidence="2 3" key="1">
    <citation type="submission" date="2018-05" db="EMBL/GenBank/DDBJ databases">
        <title>Novel Campyloabacter and Helicobacter Species and Strains.</title>
        <authorList>
            <person name="Mannion A.J."/>
            <person name="Shen Z."/>
            <person name="Fox J.G."/>
        </authorList>
    </citation>
    <scope>NUCLEOTIDE SEQUENCE [LARGE SCALE GENOMIC DNA]</scope>
    <source>
        <strain evidence="3">MIT17-670</strain>
    </source>
</reference>
<feature type="chain" id="PRO_5020810724" description="Bacteriocin" evidence="1">
    <location>
        <begin position="27"/>
        <end position="178"/>
    </location>
</feature>
<keyword evidence="1" id="KW-0732">Signal</keyword>
<evidence type="ECO:0008006" key="4">
    <source>
        <dbReference type="Google" id="ProtNLM"/>
    </source>
</evidence>
<accession>A0A4U7BKY5</accession>
<evidence type="ECO:0000313" key="2">
    <source>
        <dbReference type="EMBL" id="TKX32663.1"/>
    </source>
</evidence>
<evidence type="ECO:0000313" key="3">
    <source>
        <dbReference type="Proteomes" id="UP000310353"/>
    </source>
</evidence>
<name>A0A4U7BKY5_9BACT</name>
<organism evidence="2 3">
    <name type="scientific">Campylobacter aviculae</name>
    <dbReference type="NCBI Taxonomy" id="2510190"/>
    <lineage>
        <taxon>Bacteria</taxon>
        <taxon>Pseudomonadati</taxon>
        <taxon>Campylobacterota</taxon>
        <taxon>Epsilonproteobacteria</taxon>
        <taxon>Campylobacterales</taxon>
        <taxon>Campylobacteraceae</taxon>
        <taxon>Campylobacter</taxon>
    </lineage>
</organism>
<dbReference type="AlphaFoldDB" id="A0A4U7BKY5"/>
<dbReference type="Proteomes" id="UP000310353">
    <property type="component" value="Unassembled WGS sequence"/>
</dbReference>
<protein>
    <recommendedName>
        <fullName evidence="4">Bacteriocin</fullName>
    </recommendedName>
</protein>
<keyword evidence="3" id="KW-1185">Reference proteome</keyword>
<sequence>MQRRSHDKKLLSVATLGALLASSAFGDDFLAKVSNGALSDNSAGVKVLSLNEMKDVKGGYWKSEYTCGTTQCYGFADTDSILHNPVNRTWQADLIAVTFGDPDQYLGFMTKNNKAVSDLGKPYNYFTYAAVVLDGTTGRVYQQSSAVLNNNSIVRELSRRYKDQFDSYLGGLHIGRTR</sequence>
<evidence type="ECO:0000256" key="1">
    <source>
        <dbReference type="SAM" id="SignalP"/>
    </source>
</evidence>
<feature type="signal peptide" evidence="1">
    <location>
        <begin position="1"/>
        <end position="26"/>
    </location>
</feature>
<dbReference type="OrthoDB" id="5356192at2"/>
<dbReference type="EMBL" id="NXMA01000004">
    <property type="protein sequence ID" value="TKX32663.1"/>
    <property type="molecule type" value="Genomic_DNA"/>
</dbReference>
<gene>
    <name evidence="2" type="ORF">CQA76_03295</name>
</gene>
<proteinExistence type="predicted"/>
<comment type="caution">
    <text evidence="2">The sequence shown here is derived from an EMBL/GenBank/DDBJ whole genome shotgun (WGS) entry which is preliminary data.</text>
</comment>